<feature type="region of interest" description="Disordered" evidence="2">
    <location>
        <begin position="3294"/>
        <end position="3319"/>
    </location>
</feature>
<feature type="compositionally biased region" description="Low complexity" evidence="2">
    <location>
        <begin position="3056"/>
        <end position="3083"/>
    </location>
</feature>
<feature type="region of interest" description="Disordered" evidence="2">
    <location>
        <begin position="54"/>
        <end position="79"/>
    </location>
</feature>
<feature type="region of interest" description="Disordered" evidence="2">
    <location>
        <begin position="11"/>
        <end position="38"/>
    </location>
</feature>
<feature type="region of interest" description="Disordered" evidence="2">
    <location>
        <begin position="903"/>
        <end position="952"/>
    </location>
</feature>
<gene>
    <name evidence="5" type="primary">LOC105229831</name>
</gene>
<keyword evidence="1" id="KW-0175">Coiled coil</keyword>
<feature type="region of interest" description="Disordered" evidence="2">
    <location>
        <begin position="3148"/>
        <end position="3194"/>
    </location>
</feature>
<feature type="region of interest" description="Disordered" evidence="2">
    <location>
        <begin position="2915"/>
        <end position="2954"/>
    </location>
</feature>
<feature type="compositionally biased region" description="Low complexity" evidence="2">
    <location>
        <begin position="871"/>
        <end position="884"/>
    </location>
</feature>
<evidence type="ECO:0000259" key="3">
    <source>
        <dbReference type="Pfam" id="PF15249"/>
    </source>
</evidence>
<feature type="region of interest" description="Disordered" evidence="2">
    <location>
        <begin position="411"/>
        <end position="435"/>
    </location>
</feature>
<feature type="region of interest" description="Disordered" evidence="2">
    <location>
        <begin position="1364"/>
        <end position="1411"/>
    </location>
</feature>
<evidence type="ECO:0000313" key="5">
    <source>
        <dbReference type="RefSeq" id="XP_019847180.2"/>
    </source>
</evidence>
<feature type="compositionally biased region" description="Low complexity" evidence="2">
    <location>
        <begin position="2793"/>
        <end position="2806"/>
    </location>
</feature>
<feature type="compositionally biased region" description="Low complexity" evidence="2">
    <location>
        <begin position="1299"/>
        <end position="1320"/>
    </location>
</feature>
<feature type="compositionally biased region" description="Low complexity" evidence="2">
    <location>
        <begin position="1195"/>
        <end position="1221"/>
    </location>
</feature>
<sequence length="3588" mass="384443">MYFTNIDGILSPPGPFLTPSPSPSISASPRLQPSPSLSPFQQDVLLVAGNTITSATHDQERKTATPGRRQSLHQFTNGSPNAGTVVFQPSPSQSPAAATSVIGVTAGVGGAAIAANTPAAGNEFNTTLVGSNNIQLNKKGNKRITQQQQQQLLQQQQNQLNQQHHQIFSSAVTPTTCHTASSISNTVAGGYGQSHAAAINTSSSFATANVAGCPKGQAKKAAATVLPTSTSLSQQQQQQFQHYHSSSPLIADSPIPSPSNTITAATIKPSTPQPMQMLQQQFTITGNAPHQTNQPQHTQQVFQIIQGPQGQIVAAPAGQQHTLQQRLIGSNATLQTHVTPTSYSSLSSTTTNTTTKSVKPPQQILPKPQQQPYNDASQQQQQQQQQHKSKLGGGNAATATVHSHTNNMAQMPQISQSPQPQQAQITSGGPGQQQQILLPTGATASLTAQQPLLLNQMPVLVQQNTPQGVQLILRPPTPQLTATPSLVIQNARPQAQLQQQQPQQLLRILGTNGATMQLAAATPTFIVSSQANLIQQTANHIQTIKTNPQNPAITQLTGLHAALSASNQQRSHQPFTTTATINTSHLLGPSVAAQLQNLQLAAAAANGGSITQIQMPNGPSPTTATILSQLPAHFQQSLNNAAAGGSSLINLNQLSGANIQQLAAAAAAAGATFQTPPPPPTSSSANVDMFNAQQNALPSLTHSTSQASQPIRQPTPTLLQSAGITGGTVTINQQQQLSNGQPANSMMNASPANSGATNTSLQAQQQQSSAPQTEPKKKAKPRKKKQTAASAAAAAAVQSPAVTTTAPSPTLQVKNVPNTTPSSTANLITNKFSTPVSMSYSTGVMPQLQFSQTSPQNVKLTFTNSNSNTGPSQTNQPPQQQQEQARPKLDLGNVMKLCGIMEDDDDDEDYMDTMSTHGDRATTPASNATQPPQTPTHATSTSTTQAPAPPNANDIMISIPSQNGTDSLPFTVTIPASAALGGATASSNAGHDTTEPHNIFIKIDQNDTASTPYTISIPRLPTAEEIQQQAQQHLAQQAAAAAAAAAAQQQQQHSNNKIGAATMNFTMSSASNLPQLQAMQPTQAQPQPLFNITAGGASLQLPTSISNPTVATTTSATTTTTTTTATVKPRRKPAVRRNGKKQDNSNVVTNASTVTPSTAAAASITTTTTTTNSVSVMPSLTTAITPAMSSSTGAQVQQQQQQQQQGISTTLSHPASTVTTTTPTTASTLAATVAGAPQVPSQIGNIQISQVDTTKMLPNHNSGCGAVENKIQIMPILDSATGAGGGLHIKATTLAPSSQYQTQHNQQHQQQQLQQQHHQQPQNIIFQPPNSQANVQTHDSPAATIKLTADGRHVQLVAIPQTSGSTATAAASSNQTPTVQQQPTNSMASSSGSANNSIMSTPGLTSATILPPQLTGMPSNVSISVGSPATAAALMPQLTGNLTLTVSEQGERLILRHNASQPQDQQSQLLLQALLKGALPNVTIINEPTKLDNSNNSGSNNNIGATNSTQNNRVGLSATTPQLLPPSSLNSTMHHQHAKTLISTNTGAISKLTIPAQVATAVGAKTPTIQLQFNAGPTSLTSSGATANGTTGPTLQLPQQSPQLQMQQQQQQQQQKTFQQTQQQPNMLNPARTPDMAQLIQQQQPHQQQQPMLPQPPSNALLGAASLAAQSQQRYVSLPKINAATQQIFSLNSETNQITPISPTQTAASIGPTERLLIAPAGINAQQLAQCLQLGQIHFNDVNPLPPSTQPQPTLLGMNTTLSANQQAVQQQQQRLQPPQQQIVHPQPIQPLSNVASGVNTNNSTASTNTVTKQIANVAPIIDQSKAKLEPPRNAASTGAVAKKKPVRKPKATTTAADVASGTAGIKNASVVKPMPKLDPLSQKPNNNPVQIVQPNVASGKQVGATAASNNMTTTTGTNSIQPFQTQQQTTKLVGVTAPMQQLVTSGTAAQQQQQQQLQPSSTASMLLQSPSMRSFVSSANIVGCSTTPTNSSNNSLVSTAITSSNGMTLTSSSTVVAPSFSINTEPPSLSALNSSNNTNVLQQQTQMQVQQQQPTQVQLPQQSPQQPQHTVSRVQTIQLTAQQQQMFKQVQMQIQFLTIKLQHKSLLTSLPLPSDFDPAAIAAYTKPMSDAEINVALQRLYTEQQRILAAGKEMPTPEAYLQMPPIGTGSGITLMTQPPQMQQQQQQQVGVGKSNTSVIPANVVQPNNHSSTMTVTATSMSGAASGQQAQTQAGVTHRIHIYPMQHHQTVQQNKQNQQQQQSKLQSSTVSRGKDNNNSNGKGKNITPTQQQATQNSNSNNISTLMPLSQPKQQPMLVPTSKAPALVFQPQQQQQQQQFMLQKPVLVTSSSASSSAMMNGPPPLVFSSPLIAASAAATATSAANASTATHFATGANGFIQQQQQHVLQQQLHALSQAPTSNLSTLAPSMAPISATTTALTSASHTSTMMTSAAATTTSASHTNNVTCVTTIANATSTTTAAPAHTTTITTTAATGTSIMTTASTTTIDAQANMQLQQSTNSSYALTATTNAPATAMPAPMLGAHLFRREESLSPQPKLARLSLFLRQLELDQQAALNPDYVNPFQNKEEAVKRLIRYHCLYESVEDLPYEDEERFEQTALQYQEKYHKISNKYQKIIIQESTLEHRTSETCQIQQLMIDDLRAEMEHLRNAEREQALYEQQQQQKEINEPKCESLIATTTQELKHEMKAVKDEPEMEGDKADYNSLGAEQKSFEIKTEPNDIGNNKANATGREVAMGGATAETTTAPTIVDKFDLLKHSTSHNTTPNNAANKQQRVLQTEQQQHQQQSDEKHQYDLLPKKEEKRNWHNAGSGEGGSYANNSHFDSFDSEAAKDKLGASNFYANCNKQLNGTIKREIVPSSVACGYVKKEFENFDIESEITPSFIMKKVEHKEVVAAPAPTAANNAKTQNKHGREKNERSNAHEQQQQQKSIASAPSNNSFAAQYLQHNTKQQQLQQQQQLKQQQTQQQQQQQQQDDGWLCLQKELSLITAQNKMMMQLQDQQQMTLQQQQQHSTLNNGQTGQLIDLFPNGCINKNNQLSPSSSDSSQHQLQQQQQQQQNCDQQGVQPASDEPLQNHHQNQGQQQQQQEQQNAHNHMQSSLNEFFDSGDDMADVHKSVETRLEAMFGESPVHLSKNDGSDPHDIEAGLEDIFGDGKSNDDNVDNKSKQQQQQQQQRLWDTELSAANSFMRVTNTQENVLFESEQQQMHLNQQHMQQSMQLNITGNTTRWMQNIDGAFGDFIDNASADCEISRKRRWNAELMAVDADDTLDGAKKICPMSASSSSSGSPISAQQHQSRQHHDSIMEADLLSLHDGIRVEPAAAQMLQMSTQQQGVFCQTQHQAFSNLLDGVGGHHQQHFNNAQQQHSMQQQQSHHPLHSHLQAHMHNNHIGGGDFDDDISRHVQNAIDSILNLQNSESADSLNFSLDHSMGSLLGDSILDDRQQQQASVNCQDGVKRRHHLVDELGDCLISGGGSGPAAGDNASNILLDSSQHHHVQQQQLALLNHNHMQGLQQNNHQHHQQQQQQQQHQPPQQHHHQQQETSQQALLANDFSCVAAGLVDEAVKSIMTS</sequence>
<feature type="compositionally biased region" description="Low complexity" evidence="2">
    <location>
        <begin position="756"/>
        <end position="773"/>
    </location>
</feature>
<keyword evidence="4" id="KW-1185">Reference proteome</keyword>
<dbReference type="Pfam" id="PF15249">
    <property type="entry name" value="GLTSCR1"/>
    <property type="match status" value="1"/>
</dbReference>
<feature type="compositionally biased region" description="Basic residues" evidence="2">
    <location>
        <begin position="1842"/>
        <end position="1851"/>
    </location>
</feature>
<feature type="region of interest" description="Disordered" evidence="2">
    <location>
        <begin position="2042"/>
        <end position="2070"/>
    </location>
</feature>
<proteinExistence type="predicted"/>
<feature type="region of interest" description="Disordered" evidence="2">
    <location>
        <begin position="859"/>
        <end position="891"/>
    </location>
</feature>
<feature type="compositionally biased region" description="Low complexity" evidence="2">
    <location>
        <begin position="2247"/>
        <end position="2304"/>
    </location>
</feature>
<feature type="region of interest" description="Disordered" evidence="2">
    <location>
        <begin position="2203"/>
        <end position="2235"/>
    </location>
</feature>
<feature type="coiled-coil region" evidence="1">
    <location>
        <begin position="2651"/>
        <end position="2688"/>
    </location>
</feature>
<name>A0A6J0RP36_BACDO</name>
<dbReference type="InterPro" id="IPR052438">
    <property type="entry name" value="Chromatin_remod/trans_coact"/>
</dbReference>
<dbReference type="Proteomes" id="UP001652620">
    <property type="component" value="Chromosome 2"/>
</dbReference>
<feature type="compositionally biased region" description="Basic and acidic residues" evidence="2">
    <location>
        <begin position="3153"/>
        <end position="3164"/>
    </location>
</feature>
<evidence type="ECO:0000256" key="2">
    <source>
        <dbReference type="SAM" id="MobiDB-lite"/>
    </source>
</evidence>
<feature type="region of interest" description="Disordered" evidence="2">
    <location>
        <begin position="736"/>
        <end position="827"/>
    </location>
</feature>
<feature type="region of interest" description="Disordered" evidence="2">
    <location>
        <begin position="1106"/>
        <end position="1147"/>
    </location>
</feature>
<feature type="region of interest" description="Disordered" evidence="2">
    <location>
        <begin position="1487"/>
        <end position="1538"/>
    </location>
</feature>
<protein>
    <submittedName>
        <fullName evidence="5">Mucin-19 isoform X2</fullName>
    </submittedName>
</protein>
<feature type="compositionally biased region" description="Polar residues" evidence="2">
    <location>
        <begin position="811"/>
        <end position="827"/>
    </location>
</feature>
<feature type="region of interest" description="Disordered" evidence="2">
    <location>
        <begin position="2778"/>
        <end position="2815"/>
    </location>
</feature>
<feature type="region of interest" description="Disordered" evidence="2">
    <location>
        <begin position="1603"/>
        <end position="1659"/>
    </location>
</feature>
<feature type="region of interest" description="Disordered" evidence="2">
    <location>
        <begin position="1297"/>
        <end position="1320"/>
    </location>
</feature>
<feature type="region of interest" description="Disordered" evidence="2">
    <location>
        <begin position="1824"/>
        <end position="1858"/>
    </location>
</feature>
<dbReference type="GO" id="GO:0016514">
    <property type="term" value="C:SWI/SNF complex"/>
    <property type="evidence" value="ECO:0007669"/>
    <property type="project" value="TreeGrafter"/>
</dbReference>
<feature type="compositionally biased region" description="Low complexity" evidence="2">
    <location>
        <begin position="2211"/>
        <end position="2235"/>
    </location>
</feature>
<organism evidence="4 5">
    <name type="scientific">Bactrocera dorsalis</name>
    <name type="common">Oriental fruit fly</name>
    <name type="synonym">Dacus dorsalis</name>
    <dbReference type="NCBI Taxonomy" id="27457"/>
    <lineage>
        <taxon>Eukaryota</taxon>
        <taxon>Metazoa</taxon>
        <taxon>Ecdysozoa</taxon>
        <taxon>Arthropoda</taxon>
        <taxon>Hexapoda</taxon>
        <taxon>Insecta</taxon>
        <taxon>Pterygota</taxon>
        <taxon>Neoptera</taxon>
        <taxon>Endopterygota</taxon>
        <taxon>Diptera</taxon>
        <taxon>Brachycera</taxon>
        <taxon>Muscomorpha</taxon>
        <taxon>Tephritoidea</taxon>
        <taxon>Tephritidae</taxon>
        <taxon>Bactrocera</taxon>
        <taxon>Bactrocera</taxon>
    </lineage>
</organism>
<feature type="region of interest" description="Disordered" evidence="2">
    <location>
        <begin position="3039"/>
        <end position="3115"/>
    </location>
</feature>
<dbReference type="GeneID" id="105229831"/>
<feature type="domain" description="GLTSCR protein conserved" evidence="3">
    <location>
        <begin position="2571"/>
        <end position="2669"/>
    </location>
</feature>
<feature type="compositionally biased region" description="Low complexity" evidence="2">
    <location>
        <begin position="787"/>
        <end position="810"/>
    </location>
</feature>
<feature type="compositionally biased region" description="Low complexity" evidence="2">
    <location>
        <begin position="1638"/>
        <end position="1659"/>
    </location>
</feature>
<feature type="region of interest" description="Disordered" evidence="2">
    <location>
        <begin position="3530"/>
        <end position="3562"/>
    </location>
</feature>
<evidence type="ECO:0000256" key="1">
    <source>
        <dbReference type="SAM" id="Coils"/>
    </source>
</evidence>
<feature type="compositionally biased region" description="Low complexity" evidence="2">
    <location>
        <begin position="3530"/>
        <end position="3551"/>
    </location>
</feature>
<feature type="compositionally biased region" description="Low complexity" evidence="2">
    <location>
        <begin position="3095"/>
        <end position="3115"/>
    </location>
</feature>
<feature type="compositionally biased region" description="Polar residues" evidence="2">
    <location>
        <begin position="859"/>
        <end position="870"/>
    </location>
</feature>
<feature type="compositionally biased region" description="Low complexity" evidence="2">
    <location>
        <begin position="23"/>
        <end position="38"/>
    </location>
</feature>
<feature type="compositionally biased region" description="Low complexity" evidence="2">
    <location>
        <begin position="1603"/>
        <end position="1624"/>
    </location>
</feature>
<feature type="compositionally biased region" description="Low complexity" evidence="2">
    <location>
        <begin position="927"/>
        <end position="946"/>
    </location>
</feature>
<feature type="compositionally biased region" description="Low complexity" evidence="2">
    <location>
        <begin position="411"/>
        <end position="425"/>
    </location>
</feature>
<reference evidence="4" key="1">
    <citation type="submission" date="2025-05" db="UniProtKB">
        <authorList>
            <consortium name="RefSeq"/>
        </authorList>
    </citation>
    <scope>NUCLEOTIDE SEQUENCE [LARGE SCALE GENOMIC DNA]</scope>
</reference>
<dbReference type="PANTHER" id="PTHR15572">
    <property type="entry name" value="GLIOMA TUMOR SUPPRESSOR CANDIDATE REGION GENE 1"/>
    <property type="match status" value="1"/>
</dbReference>
<evidence type="ECO:0000313" key="4">
    <source>
        <dbReference type="Proteomes" id="UP001652620"/>
    </source>
</evidence>
<feature type="compositionally biased region" description="Low complexity" evidence="2">
    <location>
        <begin position="1493"/>
        <end position="1509"/>
    </location>
</feature>
<feature type="compositionally biased region" description="Polar residues" evidence="2">
    <location>
        <begin position="1510"/>
        <end position="1533"/>
    </location>
</feature>
<feature type="compositionally biased region" description="Low complexity" evidence="2">
    <location>
        <begin position="2915"/>
        <end position="2927"/>
    </location>
</feature>
<dbReference type="PANTHER" id="PTHR15572:SF0">
    <property type="entry name" value="GLUTAMINE-RICH PROTEIN-RELATED"/>
    <property type="match status" value="1"/>
</dbReference>
<feature type="region of interest" description="Disordered" evidence="2">
    <location>
        <begin position="339"/>
        <end position="399"/>
    </location>
</feature>
<feature type="region of interest" description="Disordered" evidence="2">
    <location>
        <begin position="1191"/>
        <end position="1221"/>
    </location>
</feature>
<dbReference type="InterPro" id="IPR015671">
    <property type="entry name" value="GSCR1_dom"/>
</dbReference>
<feature type="compositionally biased region" description="Basic residues" evidence="2">
    <location>
        <begin position="1128"/>
        <end position="1139"/>
    </location>
</feature>
<feature type="compositionally biased region" description="Polar residues" evidence="2">
    <location>
        <begin position="2942"/>
        <end position="2954"/>
    </location>
</feature>
<feature type="compositionally biased region" description="Basic and acidic residues" evidence="2">
    <location>
        <begin position="3175"/>
        <end position="3185"/>
    </location>
</feature>
<accession>A0A6J0RP36</accession>
<feature type="coiled-coil region" evidence="1">
    <location>
        <begin position="2967"/>
        <end position="2994"/>
    </location>
</feature>
<feature type="compositionally biased region" description="Low complexity" evidence="2">
    <location>
        <begin position="1364"/>
        <end position="1400"/>
    </location>
</feature>
<feature type="compositionally biased region" description="Basic residues" evidence="2">
    <location>
        <begin position="777"/>
        <end position="786"/>
    </location>
</feature>
<feature type="compositionally biased region" description="Polar residues" evidence="2">
    <location>
        <begin position="2781"/>
        <end position="2792"/>
    </location>
</feature>
<feature type="compositionally biased region" description="Low complexity" evidence="2">
    <location>
        <begin position="339"/>
        <end position="386"/>
    </location>
</feature>
<feature type="compositionally biased region" description="Pro residues" evidence="2">
    <location>
        <begin position="12"/>
        <end position="22"/>
    </location>
</feature>
<dbReference type="GO" id="GO:0045893">
    <property type="term" value="P:positive regulation of DNA-templated transcription"/>
    <property type="evidence" value="ECO:0007669"/>
    <property type="project" value="TreeGrafter"/>
</dbReference>
<feature type="compositionally biased region" description="Polar residues" evidence="2">
    <location>
        <begin position="736"/>
        <end position="755"/>
    </location>
</feature>
<dbReference type="OrthoDB" id="2556847at2759"/>
<feature type="region of interest" description="Disordered" evidence="2">
    <location>
        <begin position="2247"/>
        <end position="2307"/>
    </location>
</feature>
<dbReference type="RefSeq" id="XP_019847180.2">
    <property type="nucleotide sequence ID" value="XM_019991621.3"/>
</dbReference>
<feature type="compositionally biased region" description="Low complexity" evidence="2">
    <location>
        <begin position="3298"/>
        <end position="3309"/>
    </location>
</feature>
<feature type="compositionally biased region" description="Low complexity" evidence="2">
    <location>
        <begin position="1109"/>
        <end position="1127"/>
    </location>
</feature>
<reference evidence="5" key="2">
    <citation type="submission" date="2025-08" db="UniProtKB">
        <authorList>
            <consortium name="RefSeq"/>
        </authorList>
    </citation>
    <scope>IDENTIFICATION</scope>
    <source>
        <tissue evidence="5">Adult</tissue>
    </source>
</reference>